<dbReference type="EMBL" id="HACG01052473">
    <property type="protein sequence ID" value="CEK99344.1"/>
    <property type="molecule type" value="Transcribed_RNA"/>
</dbReference>
<feature type="non-terminal residue" evidence="2">
    <location>
        <position position="1"/>
    </location>
</feature>
<reference evidence="2" key="1">
    <citation type="submission" date="2014-12" db="EMBL/GenBank/DDBJ databases">
        <title>Insight into the proteome of Arion vulgaris.</title>
        <authorList>
            <person name="Aradska J."/>
            <person name="Bulat T."/>
            <person name="Smidak R."/>
            <person name="Sarate P."/>
            <person name="Gangsoo J."/>
            <person name="Sialana F."/>
            <person name="Bilban M."/>
            <person name="Lubec G."/>
        </authorList>
    </citation>
    <scope>NUCLEOTIDE SEQUENCE</scope>
    <source>
        <tissue evidence="2">Skin</tissue>
    </source>
</reference>
<feature type="region of interest" description="Disordered" evidence="1">
    <location>
        <begin position="54"/>
        <end position="104"/>
    </location>
</feature>
<feature type="compositionally biased region" description="Polar residues" evidence="1">
    <location>
        <begin position="71"/>
        <end position="80"/>
    </location>
</feature>
<gene>
    <name evidence="2" type="primary">ORF221044</name>
</gene>
<evidence type="ECO:0000313" key="2">
    <source>
        <dbReference type="EMBL" id="CEK99344.1"/>
    </source>
</evidence>
<name>A0A0B7C1K0_9EUPU</name>
<sequence length="104" mass="11897">IYFSHNPGIYYQYTIPREKTNAKDKLTTNTSSSLDASVDPNIIKANLIPRIRQGKSPMYLPDTETKKSIQHRSTVSTPMTSDYEDVYESNHPPRYQSSDILSNQ</sequence>
<proteinExistence type="predicted"/>
<dbReference type="AlphaFoldDB" id="A0A0B7C1K0"/>
<organism evidence="2">
    <name type="scientific">Arion vulgaris</name>
    <dbReference type="NCBI Taxonomy" id="1028688"/>
    <lineage>
        <taxon>Eukaryota</taxon>
        <taxon>Metazoa</taxon>
        <taxon>Spiralia</taxon>
        <taxon>Lophotrochozoa</taxon>
        <taxon>Mollusca</taxon>
        <taxon>Gastropoda</taxon>
        <taxon>Heterobranchia</taxon>
        <taxon>Euthyneura</taxon>
        <taxon>Panpulmonata</taxon>
        <taxon>Eupulmonata</taxon>
        <taxon>Stylommatophora</taxon>
        <taxon>Helicina</taxon>
        <taxon>Arionoidea</taxon>
        <taxon>Arionidae</taxon>
        <taxon>Arion</taxon>
    </lineage>
</organism>
<evidence type="ECO:0000256" key="1">
    <source>
        <dbReference type="SAM" id="MobiDB-lite"/>
    </source>
</evidence>
<feature type="non-terminal residue" evidence="2">
    <location>
        <position position="104"/>
    </location>
</feature>
<accession>A0A0B7C1K0</accession>
<feature type="compositionally biased region" description="Polar residues" evidence="1">
    <location>
        <begin position="95"/>
        <end position="104"/>
    </location>
</feature>
<protein>
    <submittedName>
        <fullName evidence="2">Uncharacterized protein</fullName>
    </submittedName>
</protein>